<keyword evidence="3" id="KW-1003">Cell membrane</keyword>
<evidence type="ECO:0000256" key="9">
    <source>
        <dbReference type="ARBA" id="ARBA00023289"/>
    </source>
</evidence>
<dbReference type="GO" id="GO:0007264">
    <property type="term" value="P:small GTPase-mediated signal transduction"/>
    <property type="evidence" value="ECO:0007669"/>
    <property type="project" value="InterPro"/>
</dbReference>
<keyword evidence="7" id="KW-0472">Membrane</keyword>
<dbReference type="GO" id="GO:0005525">
    <property type="term" value="F:GTP binding"/>
    <property type="evidence" value="ECO:0007669"/>
    <property type="project" value="UniProtKB-KW"/>
</dbReference>
<dbReference type="EMBL" id="MLAK01000797">
    <property type="protein sequence ID" value="OHT04309.1"/>
    <property type="molecule type" value="Genomic_DNA"/>
</dbReference>
<protein>
    <submittedName>
        <fullName evidence="10">Cdc42 like protein</fullName>
    </submittedName>
</protein>
<keyword evidence="9" id="KW-0636">Prenylation</keyword>
<evidence type="ECO:0000313" key="11">
    <source>
        <dbReference type="Proteomes" id="UP000179807"/>
    </source>
</evidence>
<dbReference type="InterPro" id="IPR001806">
    <property type="entry name" value="Small_GTPase"/>
</dbReference>
<evidence type="ECO:0000313" key="10">
    <source>
        <dbReference type="EMBL" id="OHT04309.1"/>
    </source>
</evidence>
<evidence type="ECO:0000256" key="6">
    <source>
        <dbReference type="ARBA" id="ARBA00023134"/>
    </source>
</evidence>
<evidence type="ECO:0000256" key="4">
    <source>
        <dbReference type="ARBA" id="ARBA00022481"/>
    </source>
</evidence>
<proteinExistence type="inferred from homology"/>
<dbReference type="NCBIfam" id="TIGR00231">
    <property type="entry name" value="small_GTP"/>
    <property type="match status" value="1"/>
</dbReference>
<dbReference type="Proteomes" id="UP000179807">
    <property type="component" value="Unassembled WGS sequence"/>
</dbReference>
<keyword evidence="6" id="KW-0342">GTP-binding</keyword>
<dbReference type="PROSITE" id="PS51420">
    <property type="entry name" value="RHO"/>
    <property type="match status" value="1"/>
</dbReference>
<dbReference type="PROSITE" id="PS51419">
    <property type="entry name" value="RAB"/>
    <property type="match status" value="1"/>
</dbReference>
<dbReference type="OrthoDB" id="8830751at2759"/>
<evidence type="ECO:0000256" key="1">
    <source>
        <dbReference type="ARBA" id="ARBA00004342"/>
    </source>
</evidence>
<comment type="subcellular location">
    <subcellularLocation>
        <location evidence="1">Cell membrane</location>
        <topology evidence="1">Lipid-anchor</topology>
        <orientation evidence="1">Cytoplasmic side</orientation>
    </subcellularLocation>
</comment>
<sequence>MSNNQNSLKLVIVGDGAVGKTCLLVVYAKGEFPTDYVPTVFENYKAKVKINNVEHTVLLWDTAGQEELLNIRVLSYANTDVFLMCFSVVDRATYENVKEKWIPEVIANTKGKKPPVFIIVGTKTDLRESTPQDQVLSVEDGKELASQVNAVQYVECSALKNNGVKEVFDAAFVEAINHSSKSKDESSDGCCLIA</sequence>
<accession>A0A1J4K486</accession>
<dbReference type="RefSeq" id="XP_068357445.1">
    <property type="nucleotide sequence ID" value="XM_068506026.1"/>
</dbReference>
<evidence type="ECO:0000256" key="5">
    <source>
        <dbReference type="ARBA" id="ARBA00022741"/>
    </source>
</evidence>
<dbReference type="SMART" id="SM00173">
    <property type="entry name" value="RAS"/>
    <property type="match status" value="1"/>
</dbReference>
<dbReference type="SMART" id="SM00174">
    <property type="entry name" value="RHO"/>
    <property type="match status" value="1"/>
</dbReference>
<name>A0A1J4K486_9EUKA</name>
<gene>
    <name evidence="10" type="primary">Cdc42</name>
    <name evidence="10" type="ORF">TRFO_28187</name>
</gene>
<dbReference type="PANTHER" id="PTHR24072">
    <property type="entry name" value="RHO FAMILY GTPASE"/>
    <property type="match status" value="1"/>
</dbReference>
<keyword evidence="8" id="KW-0449">Lipoprotein</keyword>
<dbReference type="Gene3D" id="3.40.50.300">
    <property type="entry name" value="P-loop containing nucleotide triphosphate hydrolases"/>
    <property type="match status" value="1"/>
</dbReference>
<reference evidence="10" key="1">
    <citation type="submission" date="2016-10" db="EMBL/GenBank/DDBJ databases">
        <authorList>
            <person name="Benchimol M."/>
            <person name="Almeida L.G."/>
            <person name="Vasconcelos A.T."/>
            <person name="Perreira-Neves A."/>
            <person name="Rosa I.A."/>
            <person name="Tasca T."/>
            <person name="Bogo M.R."/>
            <person name="de Souza W."/>
        </authorList>
    </citation>
    <scope>NUCLEOTIDE SEQUENCE [LARGE SCALE GENOMIC DNA]</scope>
    <source>
        <strain evidence="10">K</strain>
    </source>
</reference>
<comment type="caution">
    <text evidence="10">The sequence shown here is derived from an EMBL/GenBank/DDBJ whole genome shotgun (WGS) entry which is preliminary data.</text>
</comment>
<dbReference type="VEuPathDB" id="TrichDB:TRFO_28187"/>
<dbReference type="InterPro" id="IPR003578">
    <property type="entry name" value="Small_GTPase_Rho"/>
</dbReference>
<dbReference type="FunFam" id="3.40.50.300:FF:000983">
    <property type="entry name" value="Rho family GTPase"/>
    <property type="match status" value="1"/>
</dbReference>
<comment type="similarity">
    <text evidence="2">Belongs to the small GTPase superfamily. Rho family.</text>
</comment>
<evidence type="ECO:0000256" key="7">
    <source>
        <dbReference type="ARBA" id="ARBA00023136"/>
    </source>
</evidence>
<keyword evidence="5" id="KW-0547">Nucleotide-binding</keyword>
<dbReference type="GO" id="GO:0003924">
    <property type="term" value="F:GTPase activity"/>
    <property type="evidence" value="ECO:0007669"/>
    <property type="project" value="InterPro"/>
</dbReference>
<dbReference type="CDD" id="cd00157">
    <property type="entry name" value="Rho"/>
    <property type="match status" value="1"/>
</dbReference>
<dbReference type="InterPro" id="IPR027417">
    <property type="entry name" value="P-loop_NTPase"/>
</dbReference>
<dbReference type="InterPro" id="IPR005225">
    <property type="entry name" value="Small_GTP-bd"/>
</dbReference>
<dbReference type="PROSITE" id="PS51421">
    <property type="entry name" value="RAS"/>
    <property type="match status" value="1"/>
</dbReference>
<keyword evidence="4" id="KW-0488">Methylation</keyword>
<dbReference type="AlphaFoldDB" id="A0A1J4K486"/>
<evidence type="ECO:0000256" key="2">
    <source>
        <dbReference type="ARBA" id="ARBA00010142"/>
    </source>
</evidence>
<dbReference type="GeneID" id="94840730"/>
<dbReference type="Pfam" id="PF00071">
    <property type="entry name" value="Ras"/>
    <property type="match status" value="1"/>
</dbReference>
<dbReference type="GO" id="GO:0005886">
    <property type="term" value="C:plasma membrane"/>
    <property type="evidence" value="ECO:0007669"/>
    <property type="project" value="UniProtKB-SubCell"/>
</dbReference>
<dbReference type="SMART" id="SM00175">
    <property type="entry name" value="RAB"/>
    <property type="match status" value="1"/>
</dbReference>
<organism evidence="10 11">
    <name type="scientific">Tritrichomonas foetus</name>
    <dbReference type="NCBI Taxonomy" id="1144522"/>
    <lineage>
        <taxon>Eukaryota</taxon>
        <taxon>Metamonada</taxon>
        <taxon>Parabasalia</taxon>
        <taxon>Tritrichomonadida</taxon>
        <taxon>Tritrichomonadidae</taxon>
        <taxon>Tritrichomonas</taxon>
    </lineage>
</organism>
<dbReference type="SUPFAM" id="SSF52540">
    <property type="entry name" value="P-loop containing nucleoside triphosphate hydrolases"/>
    <property type="match status" value="1"/>
</dbReference>
<evidence type="ECO:0000256" key="3">
    <source>
        <dbReference type="ARBA" id="ARBA00022475"/>
    </source>
</evidence>
<dbReference type="PRINTS" id="PR00449">
    <property type="entry name" value="RASTRNSFRMNG"/>
</dbReference>
<keyword evidence="11" id="KW-1185">Reference proteome</keyword>
<evidence type="ECO:0000256" key="8">
    <source>
        <dbReference type="ARBA" id="ARBA00023288"/>
    </source>
</evidence>